<dbReference type="InterPro" id="IPR007372">
    <property type="entry name" value="Lipid/polyisoprenoid-bd_YceI"/>
</dbReference>
<dbReference type="PROSITE" id="PS51257">
    <property type="entry name" value="PROKAR_LIPOPROTEIN"/>
    <property type="match status" value="1"/>
</dbReference>
<feature type="domain" description="Lipid/polyisoprenoid-binding YceI-like" evidence="2">
    <location>
        <begin position="43"/>
        <end position="208"/>
    </location>
</feature>
<name>A0A4U0GWL5_9SPHI</name>
<dbReference type="PANTHER" id="PTHR34406:SF1">
    <property type="entry name" value="PROTEIN YCEI"/>
    <property type="match status" value="1"/>
</dbReference>
<gene>
    <name evidence="3" type="ORF">FAZ19_18080</name>
</gene>
<evidence type="ECO:0000313" key="3">
    <source>
        <dbReference type="EMBL" id="TJY63487.1"/>
    </source>
</evidence>
<dbReference type="OrthoDB" id="951410at2"/>
<dbReference type="SMART" id="SM00867">
    <property type="entry name" value="YceI"/>
    <property type="match status" value="1"/>
</dbReference>
<dbReference type="PANTHER" id="PTHR34406">
    <property type="entry name" value="PROTEIN YCEI"/>
    <property type="match status" value="1"/>
</dbReference>
<protein>
    <submittedName>
        <fullName evidence="3">YceI family protein</fullName>
    </submittedName>
</protein>
<evidence type="ECO:0000256" key="1">
    <source>
        <dbReference type="SAM" id="SignalP"/>
    </source>
</evidence>
<dbReference type="Proteomes" id="UP000309872">
    <property type="component" value="Unassembled WGS sequence"/>
</dbReference>
<evidence type="ECO:0000313" key="4">
    <source>
        <dbReference type="Proteomes" id="UP000309872"/>
    </source>
</evidence>
<comment type="caution">
    <text evidence="3">The sequence shown here is derived from an EMBL/GenBank/DDBJ whole genome shotgun (WGS) entry which is preliminary data.</text>
</comment>
<organism evidence="3 4">
    <name type="scientific">Sphingobacterium alkalisoli</name>
    <dbReference type="NCBI Taxonomy" id="1874115"/>
    <lineage>
        <taxon>Bacteria</taxon>
        <taxon>Pseudomonadati</taxon>
        <taxon>Bacteroidota</taxon>
        <taxon>Sphingobacteriia</taxon>
        <taxon>Sphingobacteriales</taxon>
        <taxon>Sphingobacteriaceae</taxon>
        <taxon>Sphingobacterium</taxon>
    </lineage>
</organism>
<feature type="chain" id="PRO_5020832731" evidence="1">
    <location>
        <begin position="20"/>
        <end position="209"/>
    </location>
</feature>
<dbReference type="AlphaFoldDB" id="A0A4U0GWL5"/>
<reference evidence="3 4" key="1">
    <citation type="submission" date="2019-04" db="EMBL/GenBank/DDBJ databases">
        <title>Sphingobacterium olei sp. nov., isolated from oil-contaminated soil.</title>
        <authorList>
            <person name="Liu B."/>
        </authorList>
    </citation>
    <scope>NUCLEOTIDE SEQUENCE [LARGE SCALE GENOMIC DNA]</scope>
    <source>
        <strain evidence="3 4">Y3L14</strain>
    </source>
</reference>
<accession>A0A4U0GWL5</accession>
<dbReference type="EMBL" id="SUKA01000006">
    <property type="protein sequence ID" value="TJY63487.1"/>
    <property type="molecule type" value="Genomic_DNA"/>
</dbReference>
<dbReference type="RefSeq" id="WP_136822161.1">
    <property type="nucleotide sequence ID" value="NZ_BMJX01000006.1"/>
</dbReference>
<feature type="signal peptide" evidence="1">
    <location>
        <begin position="1"/>
        <end position="19"/>
    </location>
</feature>
<dbReference type="InterPro" id="IPR036761">
    <property type="entry name" value="TTHA0802/YceI-like_sf"/>
</dbReference>
<keyword evidence="4" id="KW-1185">Reference proteome</keyword>
<keyword evidence="1" id="KW-0732">Signal</keyword>
<dbReference type="Pfam" id="PF04264">
    <property type="entry name" value="YceI"/>
    <property type="match status" value="1"/>
</dbReference>
<sequence length="209" mass="22015">MKKIVLFSAVAAMVLASCAGNPEGKKADTTDSVETVDQVVGEAYNVDTTESKVIWTGTKVTGAHTGTVNVKSGSINVDKGAITGGSFALDMTSINSTDLDGEYKEKLDGHLKADDFFAVAAHPDASFVITEVKPGTTASDAVISGNLTIKGISKNITFDAKVEEATDAVIKATSDFNIAREDWGVNYSGKEDDLISKEINFKVTIVAKK</sequence>
<dbReference type="Gene3D" id="2.40.128.110">
    <property type="entry name" value="Lipid/polyisoprenoid-binding, YceI-like"/>
    <property type="match status" value="1"/>
</dbReference>
<dbReference type="SUPFAM" id="SSF101874">
    <property type="entry name" value="YceI-like"/>
    <property type="match status" value="1"/>
</dbReference>
<evidence type="ECO:0000259" key="2">
    <source>
        <dbReference type="SMART" id="SM00867"/>
    </source>
</evidence>
<proteinExistence type="predicted"/>